<feature type="non-terminal residue" evidence="1">
    <location>
        <position position="1"/>
    </location>
</feature>
<name>A0A067S343_GALM3</name>
<sequence>ACAMKRSCARGIVHQWTEVPRFTKLSLAIFNEAVSTNSNQAHRASFPTSLRIGRRRITGLSS</sequence>
<proteinExistence type="predicted"/>
<evidence type="ECO:0000313" key="1">
    <source>
        <dbReference type="EMBL" id="KDR65211.1"/>
    </source>
</evidence>
<dbReference type="Proteomes" id="UP000027222">
    <property type="component" value="Unassembled WGS sequence"/>
</dbReference>
<evidence type="ECO:0000313" key="2">
    <source>
        <dbReference type="Proteomes" id="UP000027222"/>
    </source>
</evidence>
<keyword evidence="2" id="KW-1185">Reference proteome</keyword>
<organism evidence="1 2">
    <name type="scientific">Galerina marginata (strain CBS 339.88)</name>
    <dbReference type="NCBI Taxonomy" id="685588"/>
    <lineage>
        <taxon>Eukaryota</taxon>
        <taxon>Fungi</taxon>
        <taxon>Dikarya</taxon>
        <taxon>Basidiomycota</taxon>
        <taxon>Agaricomycotina</taxon>
        <taxon>Agaricomycetes</taxon>
        <taxon>Agaricomycetidae</taxon>
        <taxon>Agaricales</taxon>
        <taxon>Agaricineae</taxon>
        <taxon>Strophariaceae</taxon>
        <taxon>Galerina</taxon>
    </lineage>
</organism>
<dbReference type="AlphaFoldDB" id="A0A067S343"/>
<dbReference type="EMBL" id="KL142476">
    <property type="protein sequence ID" value="KDR65211.1"/>
    <property type="molecule type" value="Genomic_DNA"/>
</dbReference>
<accession>A0A067S343</accession>
<protein>
    <submittedName>
        <fullName evidence="1">Uncharacterized protein</fullName>
    </submittedName>
</protein>
<reference evidence="2" key="1">
    <citation type="journal article" date="2014" name="Proc. Natl. Acad. Sci. U.S.A.">
        <title>Extensive sampling of basidiomycete genomes demonstrates inadequacy of the white-rot/brown-rot paradigm for wood decay fungi.</title>
        <authorList>
            <person name="Riley R."/>
            <person name="Salamov A.A."/>
            <person name="Brown D.W."/>
            <person name="Nagy L.G."/>
            <person name="Floudas D."/>
            <person name="Held B.W."/>
            <person name="Levasseur A."/>
            <person name="Lombard V."/>
            <person name="Morin E."/>
            <person name="Otillar R."/>
            <person name="Lindquist E.A."/>
            <person name="Sun H."/>
            <person name="LaButti K.M."/>
            <person name="Schmutz J."/>
            <person name="Jabbour D."/>
            <person name="Luo H."/>
            <person name="Baker S.E."/>
            <person name="Pisabarro A.G."/>
            <person name="Walton J.D."/>
            <person name="Blanchette R.A."/>
            <person name="Henrissat B."/>
            <person name="Martin F."/>
            <person name="Cullen D."/>
            <person name="Hibbett D.S."/>
            <person name="Grigoriev I.V."/>
        </authorList>
    </citation>
    <scope>NUCLEOTIDE SEQUENCE [LARGE SCALE GENOMIC DNA]</scope>
    <source>
        <strain evidence="2">CBS 339.88</strain>
    </source>
</reference>
<dbReference type="HOGENOM" id="CLU_2941910_0_0_1"/>
<gene>
    <name evidence="1" type="ORF">GALMADRAFT_260300</name>
</gene>